<sequence length="193" mass="21155">MERSINGVLALDVVLLEKMQPLIGKVITLQISDLNRIVHVLPGKDGVQVRCESEQPADVTISGHFGDYLQGTAASIRSSFQPDATLQVSGDPETAEQLRVVLGSLDLEEALSQVVGDTPARKIATGFRDFAGWLNQAGESIAVNLGEVLKEEKRLLATGPRLERFLNEAARLRESTDRLEQRVDRLERQTPGD</sequence>
<name>A0A382EDV9_9ZZZZ</name>
<dbReference type="GO" id="GO:0006744">
    <property type="term" value="P:ubiquinone biosynthetic process"/>
    <property type="evidence" value="ECO:0007669"/>
    <property type="project" value="InterPro"/>
</dbReference>
<evidence type="ECO:0000313" key="3">
    <source>
        <dbReference type="EMBL" id="SVB48181.1"/>
    </source>
</evidence>
<dbReference type="PANTHER" id="PTHR38693">
    <property type="entry name" value="UBIQUINONE BIOSYNTHESIS PROTEIN UBIJ"/>
    <property type="match status" value="1"/>
</dbReference>
<feature type="domain" description="SCP2" evidence="2">
    <location>
        <begin position="7"/>
        <end position="102"/>
    </location>
</feature>
<dbReference type="InterPro" id="IPR003033">
    <property type="entry name" value="SCP2_sterol-bd_dom"/>
</dbReference>
<dbReference type="Pfam" id="PF02036">
    <property type="entry name" value="SCP2"/>
    <property type="match status" value="1"/>
</dbReference>
<dbReference type="PANTHER" id="PTHR38693:SF1">
    <property type="entry name" value="UBIQUINONE BIOSYNTHESIS ACCESSORY FACTOR UBIJ"/>
    <property type="match status" value="1"/>
</dbReference>
<accession>A0A382EDV9</accession>
<reference evidence="3" key="1">
    <citation type="submission" date="2018-05" db="EMBL/GenBank/DDBJ databases">
        <authorList>
            <person name="Lanie J.A."/>
            <person name="Ng W.-L."/>
            <person name="Kazmierczak K.M."/>
            <person name="Andrzejewski T.M."/>
            <person name="Davidsen T.M."/>
            <person name="Wayne K.J."/>
            <person name="Tettelin H."/>
            <person name="Glass J.I."/>
            <person name="Rusch D."/>
            <person name="Podicherti R."/>
            <person name="Tsui H.-C.T."/>
            <person name="Winkler M.E."/>
        </authorList>
    </citation>
    <scope>NUCLEOTIDE SEQUENCE</scope>
</reference>
<keyword evidence="1" id="KW-0175">Coiled coil</keyword>
<dbReference type="EMBL" id="UINC01043734">
    <property type="protein sequence ID" value="SVB48181.1"/>
    <property type="molecule type" value="Genomic_DNA"/>
</dbReference>
<proteinExistence type="predicted"/>
<dbReference type="InterPro" id="IPR038989">
    <property type="entry name" value="UbiJ"/>
</dbReference>
<protein>
    <recommendedName>
        <fullName evidence="2">SCP2 domain-containing protein</fullName>
    </recommendedName>
</protein>
<organism evidence="3">
    <name type="scientific">marine metagenome</name>
    <dbReference type="NCBI Taxonomy" id="408172"/>
    <lineage>
        <taxon>unclassified sequences</taxon>
        <taxon>metagenomes</taxon>
        <taxon>ecological metagenomes</taxon>
    </lineage>
</organism>
<evidence type="ECO:0000259" key="2">
    <source>
        <dbReference type="Pfam" id="PF02036"/>
    </source>
</evidence>
<feature type="coiled-coil region" evidence="1">
    <location>
        <begin position="162"/>
        <end position="189"/>
    </location>
</feature>
<dbReference type="AlphaFoldDB" id="A0A382EDV9"/>
<evidence type="ECO:0000256" key="1">
    <source>
        <dbReference type="SAM" id="Coils"/>
    </source>
</evidence>
<gene>
    <name evidence="3" type="ORF">METZ01_LOCUS201035</name>
</gene>